<sequence length="283" mass="30243">MTTMPAAFIGHGNPMNALETNRYTSAWRSFGASVPRPRAILVVSAHWYINATAVTAMPRPRTIHDFFGFPQQLFDVDYPAPGLPALAEEVSDIVKPTWVGADIDSWGIDHGTWSVLVHAFPDADIPVTQLSINADKGFDYHLELGAKLAPLRDSGVLILGSGNVVHNLGGVNRNMPDDGFDWAQRFDSDAKETMLDDPLNAARLDAHRDFRHAVPTPDHFLPLLYLAGLAGASHEGADVLVDGYAYGSLSMTAYTLGMPAAAQTTGGSAAAIPDGLPADGVNI</sequence>
<reference evidence="7 8" key="1">
    <citation type="journal article" date="2014" name="J. Biotechnol.">
        <title>Complete genome sequence of the actinobacterium Actinoplanes friuliensis HAG 010964, producer of the lipopeptide antibiotic friulimycin.</title>
        <authorList>
            <person name="Ruckert C."/>
            <person name="Szczepanowski R."/>
            <person name="Albersmeier A."/>
            <person name="Goesmann A."/>
            <person name="Fischer N."/>
            <person name="Steinkamper A."/>
            <person name="Puhler A."/>
            <person name="Biener R."/>
            <person name="Schwartz D."/>
            <person name="Kalinowski J."/>
        </authorList>
    </citation>
    <scope>NUCLEOTIDE SEQUENCE [LARGE SCALE GENOMIC DNA]</scope>
    <source>
        <strain evidence="7 8">DSM 7358</strain>
    </source>
</reference>
<feature type="domain" description="Extradiol ring-cleavage dioxygenase class III enzyme subunit B" evidence="6">
    <location>
        <begin position="32"/>
        <end position="254"/>
    </location>
</feature>
<protein>
    <submittedName>
        <fullName evidence="7">Extradiol ring-cleavage dioxygenase class III protein subunit B</fullName>
    </submittedName>
</protein>
<comment type="similarity">
    <text evidence="2">Belongs to the DODA-type extradiol aromatic ring-opening dioxygenase family.</text>
</comment>
<dbReference type="PATRIC" id="fig|1246995.3.peg.471"/>
<dbReference type="GO" id="GO:0008198">
    <property type="term" value="F:ferrous iron binding"/>
    <property type="evidence" value="ECO:0007669"/>
    <property type="project" value="InterPro"/>
</dbReference>
<accession>U5VSR2</accession>
<keyword evidence="8" id="KW-1185">Reference proteome</keyword>
<evidence type="ECO:0000256" key="5">
    <source>
        <dbReference type="ARBA" id="ARBA00023002"/>
    </source>
</evidence>
<dbReference type="Proteomes" id="UP000017746">
    <property type="component" value="Chromosome"/>
</dbReference>
<evidence type="ECO:0000256" key="3">
    <source>
        <dbReference type="ARBA" id="ARBA00022723"/>
    </source>
</evidence>
<dbReference type="PANTHER" id="PTHR30096">
    <property type="entry name" value="4,5-DOPA DIOXYGENASE EXTRADIOL-LIKE PROTEIN"/>
    <property type="match status" value="1"/>
</dbReference>
<dbReference type="Pfam" id="PF02900">
    <property type="entry name" value="LigB"/>
    <property type="match status" value="1"/>
</dbReference>
<dbReference type="GO" id="GO:0008270">
    <property type="term" value="F:zinc ion binding"/>
    <property type="evidence" value="ECO:0007669"/>
    <property type="project" value="InterPro"/>
</dbReference>
<comment type="cofactor">
    <cofactor evidence="1">
        <name>Zn(2+)</name>
        <dbReference type="ChEBI" id="CHEBI:29105"/>
    </cofactor>
</comment>
<dbReference type="SUPFAM" id="SSF53213">
    <property type="entry name" value="LigB-like"/>
    <property type="match status" value="1"/>
</dbReference>
<dbReference type="NCBIfam" id="NF007914">
    <property type="entry name" value="PRK10628.1"/>
    <property type="match status" value="1"/>
</dbReference>
<organism evidence="7 8">
    <name type="scientific">Actinoplanes friuliensis DSM 7358</name>
    <dbReference type="NCBI Taxonomy" id="1246995"/>
    <lineage>
        <taxon>Bacteria</taxon>
        <taxon>Bacillati</taxon>
        <taxon>Actinomycetota</taxon>
        <taxon>Actinomycetes</taxon>
        <taxon>Micromonosporales</taxon>
        <taxon>Micromonosporaceae</taxon>
        <taxon>Actinoplanes</taxon>
    </lineage>
</organism>
<name>U5VSR2_9ACTN</name>
<dbReference type="eggNOG" id="COG3384">
    <property type="taxonomic scope" value="Bacteria"/>
</dbReference>
<evidence type="ECO:0000313" key="8">
    <source>
        <dbReference type="Proteomes" id="UP000017746"/>
    </source>
</evidence>
<keyword evidence="5" id="KW-0560">Oxidoreductase</keyword>
<dbReference type="AlphaFoldDB" id="U5VSR2"/>
<dbReference type="Gene3D" id="3.40.830.10">
    <property type="entry name" value="LigB-like"/>
    <property type="match status" value="1"/>
</dbReference>
<evidence type="ECO:0000256" key="1">
    <source>
        <dbReference type="ARBA" id="ARBA00001947"/>
    </source>
</evidence>
<dbReference type="EMBL" id="CP006272">
    <property type="protein sequence ID" value="AGZ38755.1"/>
    <property type="molecule type" value="Genomic_DNA"/>
</dbReference>
<dbReference type="RefSeq" id="WP_023357698.1">
    <property type="nucleotide sequence ID" value="NC_022657.1"/>
</dbReference>
<keyword evidence="7" id="KW-0223">Dioxygenase</keyword>
<keyword evidence="3" id="KW-0479">Metal-binding</keyword>
<evidence type="ECO:0000313" key="7">
    <source>
        <dbReference type="EMBL" id="AGZ38755.1"/>
    </source>
</evidence>
<dbReference type="KEGG" id="afs:AFR_02330"/>
<dbReference type="STRING" id="1246995.AFR_02330"/>
<gene>
    <name evidence="7" type="ORF">AFR_02330</name>
</gene>
<dbReference type="PANTHER" id="PTHR30096:SF0">
    <property type="entry name" value="4,5-DOPA DIOXYGENASE EXTRADIOL-LIKE PROTEIN"/>
    <property type="match status" value="1"/>
</dbReference>
<dbReference type="CDD" id="cd07363">
    <property type="entry name" value="45_DOPA_Dioxygenase"/>
    <property type="match status" value="1"/>
</dbReference>
<evidence type="ECO:0000259" key="6">
    <source>
        <dbReference type="Pfam" id="PF02900"/>
    </source>
</evidence>
<keyword evidence="4" id="KW-0862">Zinc</keyword>
<dbReference type="GO" id="GO:0016702">
    <property type="term" value="F:oxidoreductase activity, acting on single donors with incorporation of molecular oxygen, incorporation of two atoms of oxygen"/>
    <property type="evidence" value="ECO:0007669"/>
    <property type="project" value="UniProtKB-ARBA"/>
</dbReference>
<dbReference type="HOGENOM" id="CLU_046582_2_0_11"/>
<evidence type="ECO:0000256" key="4">
    <source>
        <dbReference type="ARBA" id="ARBA00022833"/>
    </source>
</evidence>
<dbReference type="InterPro" id="IPR014436">
    <property type="entry name" value="Extradiol_dOase_DODA"/>
</dbReference>
<evidence type="ECO:0000256" key="2">
    <source>
        <dbReference type="ARBA" id="ARBA00007581"/>
    </source>
</evidence>
<dbReference type="InterPro" id="IPR004183">
    <property type="entry name" value="Xdiol_dOase_suB"/>
</dbReference>
<dbReference type="PIRSF" id="PIRSF006157">
    <property type="entry name" value="Doxgns_DODA"/>
    <property type="match status" value="1"/>
</dbReference>
<proteinExistence type="inferred from homology"/>